<sequence length="92" mass="9349">MRLHDSRRSSARRVRPVTAALVVGGAGLSATMASAATEPVRAPVAAGTQSTPPPVTTTGTPSPGSIAVIVPAVGAVSAVGRRVLGRTRRRRR</sequence>
<dbReference type="AlphaFoldDB" id="A0A7K3LM63"/>
<feature type="region of interest" description="Disordered" evidence="1">
    <location>
        <begin position="34"/>
        <end position="63"/>
    </location>
</feature>
<feature type="transmembrane region" description="Helical" evidence="2">
    <location>
        <begin position="64"/>
        <end position="84"/>
    </location>
</feature>
<feature type="chain" id="PRO_5029539831" evidence="3">
    <location>
        <begin position="36"/>
        <end position="92"/>
    </location>
</feature>
<reference evidence="4 5" key="1">
    <citation type="submission" date="2020-01" db="EMBL/GenBank/DDBJ databases">
        <title>Investigation of new actinobacteria for the biodesulphurisation of diesel fuel.</title>
        <authorList>
            <person name="Athi Narayanan S.M."/>
        </authorList>
    </citation>
    <scope>NUCLEOTIDE SEQUENCE [LARGE SCALE GENOMIC DNA]</scope>
    <source>
        <strain evidence="4 5">213E</strain>
    </source>
</reference>
<accession>A0A7K3LM63</accession>
<evidence type="ECO:0000313" key="5">
    <source>
        <dbReference type="Proteomes" id="UP000466307"/>
    </source>
</evidence>
<dbReference type="Proteomes" id="UP000466307">
    <property type="component" value="Unassembled WGS sequence"/>
</dbReference>
<comment type="caution">
    <text evidence="4">The sequence shown here is derived from an EMBL/GenBank/DDBJ whole genome shotgun (WGS) entry which is preliminary data.</text>
</comment>
<keyword evidence="3" id="KW-0732">Signal</keyword>
<proteinExistence type="predicted"/>
<gene>
    <name evidence="4" type="ORF">GYA93_06930</name>
</gene>
<protein>
    <submittedName>
        <fullName evidence="4">Uncharacterized protein</fullName>
    </submittedName>
</protein>
<evidence type="ECO:0000256" key="3">
    <source>
        <dbReference type="SAM" id="SignalP"/>
    </source>
</evidence>
<keyword evidence="2" id="KW-1133">Transmembrane helix</keyword>
<evidence type="ECO:0000256" key="1">
    <source>
        <dbReference type="SAM" id="MobiDB-lite"/>
    </source>
</evidence>
<dbReference type="RefSeq" id="WP_059039160.1">
    <property type="nucleotide sequence ID" value="NZ_JAADZU010000015.1"/>
</dbReference>
<keyword evidence="5" id="KW-1185">Reference proteome</keyword>
<dbReference type="EMBL" id="JAADZU010000015">
    <property type="protein sequence ID" value="NDK89318.1"/>
    <property type="molecule type" value="Genomic_DNA"/>
</dbReference>
<name>A0A7K3LM63_9ACTN</name>
<feature type="signal peptide" evidence="3">
    <location>
        <begin position="1"/>
        <end position="35"/>
    </location>
</feature>
<evidence type="ECO:0000313" key="4">
    <source>
        <dbReference type="EMBL" id="NDK89318.1"/>
    </source>
</evidence>
<keyword evidence="2" id="KW-0812">Transmembrane</keyword>
<organism evidence="4 5">
    <name type="scientific">Gordonia desulfuricans</name>
    <dbReference type="NCBI Taxonomy" id="89051"/>
    <lineage>
        <taxon>Bacteria</taxon>
        <taxon>Bacillati</taxon>
        <taxon>Actinomycetota</taxon>
        <taxon>Actinomycetes</taxon>
        <taxon>Mycobacteriales</taxon>
        <taxon>Gordoniaceae</taxon>
        <taxon>Gordonia</taxon>
    </lineage>
</organism>
<evidence type="ECO:0000256" key="2">
    <source>
        <dbReference type="SAM" id="Phobius"/>
    </source>
</evidence>
<keyword evidence="2" id="KW-0472">Membrane</keyword>